<comment type="caution">
    <text evidence="1">The sequence shown here is derived from an EMBL/GenBank/DDBJ whole genome shotgun (WGS) entry which is preliminary data.</text>
</comment>
<reference evidence="1 2" key="1">
    <citation type="submission" date="2024-06" db="EMBL/GenBank/DDBJ databases">
        <title>Genomic Encyclopedia of Type Strains, Phase IV (KMG-IV): sequencing the most valuable type-strain genomes for metagenomic binning, comparative biology and taxonomic classification.</title>
        <authorList>
            <person name="Goeker M."/>
        </authorList>
    </citation>
    <scope>NUCLEOTIDE SEQUENCE [LARGE SCALE GENOMIC DNA]</scope>
    <source>
        <strain evidence="1 2">DSM 28102</strain>
    </source>
</reference>
<name>A0ABV2IG24_9HYPH</name>
<evidence type="ECO:0000313" key="2">
    <source>
        <dbReference type="Proteomes" id="UP001549164"/>
    </source>
</evidence>
<dbReference type="EMBL" id="JBEPLY010000017">
    <property type="protein sequence ID" value="MET3601879.1"/>
    <property type="molecule type" value="Genomic_DNA"/>
</dbReference>
<keyword evidence="2" id="KW-1185">Reference proteome</keyword>
<sequence length="390" mass="44834">MNEIIDDDENFEELYGEWRPSLYDAAMADAQHFSLLVGGPRWDDPYTIVLIRDLENETFSRHDVRRYLVDIRVMPVDRTNEKDQPSYVALSQSGDIYIFGPKATEHLIVPGSLAESDDMPDIRFRSIRPYDKRFLVAGSDGFLKLGGGDSWEDVAPPLDIEYPYRVARWSILGINANGDIYVVGSQEADARHFILGPDHPLYDESMSERDRETLEDDLYNKKFTYPALKTLFIGRPGAWKRQELPERIAKSMPPDAFVSSMISDEKGDDYLIGSDGLILKGDPSDGFVEIGFSGDRDKNFYEVTLWENDLILSGSTQIYRFDGHSTSLLKVKVKQEPYMVETSKLDVQENMLYLFDYSLRYFAFDGEEWQQYDLPQELTERPFKGNPPKK</sequence>
<gene>
    <name evidence="1" type="ORF">ABID12_003842</name>
</gene>
<accession>A0ABV2IG24</accession>
<dbReference type="RefSeq" id="WP_354435681.1">
    <property type="nucleotide sequence ID" value="NZ_JBEPLY010000017.1"/>
</dbReference>
<organism evidence="1 2">
    <name type="scientific">Martelella mangrovi</name>
    <dbReference type="NCBI Taxonomy" id="1397477"/>
    <lineage>
        <taxon>Bacteria</taxon>
        <taxon>Pseudomonadati</taxon>
        <taxon>Pseudomonadota</taxon>
        <taxon>Alphaproteobacteria</taxon>
        <taxon>Hyphomicrobiales</taxon>
        <taxon>Aurantimonadaceae</taxon>
        <taxon>Martelella</taxon>
    </lineage>
</organism>
<proteinExistence type="predicted"/>
<protein>
    <submittedName>
        <fullName evidence="1">Uncharacterized protein</fullName>
    </submittedName>
</protein>
<dbReference type="Proteomes" id="UP001549164">
    <property type="component" value="Unassembled WGS sequence"/>
</dbReference>
<evidence type="ECO:0000313" key="1">
    <source>
        <dbReference type="EMBL" id="MET3601879.1"/>
    </source>
</evidence>